<sequence>MLFCCFCLRWVCLTLNILGFGTLGVVWALMVVAYYKDDGRDCPRLSDRYHFGAGFALFVSTWCRDIFSIISLLLCCHSADSGKRKVANQNQKEQ</sequence>
<dbReference type="PANTHER" id="PTHR33297:SF4">
    <property type="entry name" value="AMASTIN"/>
    <property type="match status" value="1"/>
</dbReference>
<keyword evidence="1" id="KW-0812">Transmembrane</keyword>
<accession>E9B9I1</accession>
<dbReference type="PANTHER" id="PTHR33297">
    <property type="entry name" value="AMASTIN-LIKE SURFACE PROTEIN-LIKE PROTEIN-RELATED"/>
    <property type="match status" value="1"/>
</dbReference>
<dbReference type="Proteomes" id="UP000008980">
    <property type="component" value="Chromosome 8"/>
</dbReference>
<name>E9B9I1_LEIDO</name>
<keyword evidence="1" id="KW-1133">Transmembrane helix</keyword>
<dbReference type="Pfam" id="PF07344">
    <property type="entry name" value="Amastin"/>
    <property type="match status" value="1"/>
</dbReference>
<evidence type="ECO:0000256" key="1">
    <source>
        <dbReference type="SAM" id="Phobius"/>
    </source>
</evidence>
<feature type="transmembrane region" description="Helical" evidence="1">
    <location>
        <begin position="12"/>
        <end position="35"/>
    </location>
</feature>
<gene>
    <name evidence="2" type="ORF">LDBPK_080790</name>
</gene>
<proteinExistence type="predicted"/>
<dbReference type="AlphaFoldDB" id="E9B9I1"/>
<keyword evidence="1" id="KW-0472">Membrane</keyword>
<reference evidence="2 3" key="1">
    <citation type="journal article" date="2011" name="Genome Res.">
        <title>Whole genome sequencing of multiple Leishmania donovani clinical isolates provides insights into population structure and mechanisms of drug resistance.</title>
        <authorList>
            <person name="Downing T."/>
            <person name="Imamura H."/>
            <person name="Decuypere S."/>
            <person name="Clark T.G."/>
            <person name="Coombs G.H."/>
            <person name="Cotton J.A."/>
            <person name="Hilley J.D."/>
            <person name="de Doncker S."/>
            <person name="Maes I."/>
            <person name="Mottram J.C."/>
            <person name="Quail M.A."/>
            <person name="Rijal S."/>
            <person name="Sanders M."/>
            <person name="Schonian G."/>
            <person name="Stark O."/>
            <person name="Sundar S."/>
            <person name="Vanaerschot M."/>
            <person name="Hertz-Fowler C."/>
            <person name="Dujardin J.C."/>
            <person name="Berriman M."/>
        </authorList>
    </citation>
    <scope>NUCLEOTIDE SEQUENCE [LARGE SCALE GENOMIC DNA]</scope>
    <source>
        <strain evidence="2 3">BPK282A1</strain>
    </source>
</reference>
<feature type="transmembrane region" description="Helical" evidence="1">
    <location>
        <begin position="55"/>
        <end position="75"/>
    </location>
</feature>
<dbReference type="VEuPathDB" id="TriTrypDB:LdBPK_080790.1"/>
<evidence type="ECO:0000313" key="2">
    <source>
        <dbReference type="EMBL" id="CBZ31920.1"/>
    </source>
</evidence>
<dbReference type="EMBL" id="FR799595">
    <property type="protein sequence ID" value="CBZ31920.1"/>
    <property type="molecule type" value="Genomic_DNA"/>
</dbReference>
<dbReference type="RefSeq" id="XP_003858641.1">
    <property type="nucleotide sequence ID" value="XM_003858593.1"/>
</dbReference>
<dbReference type="InterPro" id="IPR009944">
    <property type="entry name" value="Amastin"/>
</dbReference>
<dbReference type="KEGG" id="ldo:LDBPK_080790"/>
<protein>
    <submittedName>
        <fullName evidence="2">Amastin-like protein</fullName>
    </submittedName>
</protein>
<reference evidence="3" key="2">
    <citation type="submission" date="2011-02" db="EMBL/GenBank/DDBJ databases">
        <title>Whole genome sequencing of Leishmania donovani clinical lines reveals dynamic variation related to drug resistance.</title>
        <authorList>
            <person name="Downing T."/>
            <person name="Imamura H."/>
            <person name="Sanders M."/>
            <person name="Decuypere S."/>
            <person name="Hertz-Fowler C."/>
            <person name="Clark T.G."/>
            <person name="Rijal S."/>
            <person name="Sundar S."/>
            <person name="Quail M.A."/>
            <person name="De Doncker S."/>
            <person name="Maes I."/>
            <person name="Vanaerschot M."/>
            <person name="Stark O."/>
            <person name="Schonian G."/>
            <person name="Dujardin J.C."/>
            <person name="Berriman M."/>
        </authorList>
    </citation>
    <scope>NUCLEOTIDE SEQUENCE [LARGE SCALE GENOMIC DNA]</scope>
    <source>
        <strain evidence="3">BPK282A1</strain>
    </source>
</reference>
<dbReference type="GeneID" id="13391931"/>
<evidence type="ECO:0000313" key="3">
    <source>
        <dbReference type="Proteomes" id="UP000008980"/>
    </source>
</evidence>
<organism evidence="2 3">
    <name type="scientific">Leishmania donovani</name>
    <dbReference type="NCBI Taxonomy" id="5661"/>
    <lineage>
        <taxon>Eukaryota</taxon>
        <taxon>Discoba</taxon>
        <taxon>Euglenozoa</taxon>
        <taxon>Kinetoplastea</taxon>
        <taxon>Metakinetoplastina</taxon>
        <taxon>Trypanosomatida</taxon>
        <taxon>Trypanosomatidae</taxon>
        <taxon>Leishmaniinae</taxon>
        <taxon>Leishmania</taxon>
    </lineage>
</organism>